<gene>
    <name evidence="3" type="ORF">IQ26_07389</name>
</gene>
<keyword evidence="2" id="KW-1133">Transmembrane helix</keyword>
<comment type="caution">
    <text evidence="3">The sequence shown here is derived from an EMBL/GenBank/DDBJ whole genome shotgun (WGS) entry which is preliminary data.</text>
</comment>
<protein>
    <submittedName>
        <fullName evidence="3">Uncharacterized protein</fullName>
    </submittedName>
</protein>
<proteinExistence type="predicted"/>
<accession>A0A562MDX2</accession>
<dbReference type="EMBL" id="VLKT01000097">
    <property type="protein sequence ID" value="TWI18062.1"/>
    <property type="molecule type" value="Genomic_DNA"/>
</dbReference>
<keyword evidence="2" id="KW-0472">Membrane</keyword>
<feature type="transmembrane region" description="Helical" evidence="2">
    <location>
        <begin position="111"/>
        <end position="131"/>
    </location>
</feature>
<name>A0A562MDX2_9HYPH</name>
<dbReference type="Proteomes" id="UP000317122">
    <property type="component" value="Unassembled WGS sequence"/>
</dbReference>
<evidence type="ECO:0000313" key="3">
    <source>
        <dbReference type="EMBL" id="TWI18062.1"/>
    </source>
</evidence>
<evidence type="ECO:0000313" key="4">
    <source>
        <dbReference type="Proteomes" id="UP000317122"/>
    </source>
</evidence>
<dbReference type="AlphaFoldDB" id="A0A562MDX2"/>
<feature type="region of interest" description="Disordered" evidence="1">
    <location>
        <begin position="77"/>
        <end position="96"/>
    </location>
</feature>
<sequence length="136" mass="15023">MRQQQPFVIKIKQKRELGKRPQSIWAGVDLIAIPNDHRKKRPAFVHLEEGMTDHSVFRDHECGSSIAIAAIRIGTGRRSDPQGCPGRHKPSLSGDQAIGFRNDRRRFVSTTMPVGLSAVFFALSTALRFGFGLGGA</sequence>
<keyword evidence="2" id="KW-0812">Transmembrane</keyword>
<evidence type="ECO:0000256" key="1">
    <source>
        <dbReference type="SAM" id="MobiDB-lite"/>
    </source>
</evidence>
<keyword evidence="4" id="KW-1185">Reference proteome</keyword>
<dbReference type="RefSeq" id="WP_240547441.1">
    <property type="nucleotide sequence ID" value="NZ_BSPF01000144.1"/>
</dbReference>
<evidence type="ECO:0000256" key="2">
    <source>
        <dbReference type="SAM" id="Phobius"/>
    </source>
</evidence>
<reference evidence="3 4" key="1">
    <citation type="journal article" date="2015" name="Stand. Genomic Sci.">
        <title>Genomic Encyclopedia of Bacterial and Archaeal Type Strains, Phase III: the genomes of soil and plant-associated and newly described type strains.</title>
        <authorList>
            <person name="Whitman W.B."/>
            <person name="Woyke T."/>
            <person name="Klenk H.P."/>
            <person name="Zhou Y."/>
            <person name="Lilburn T.G."/>
            <person name="Beck B.J."/>
            <person name="De Vos P."/>
            <person name="Vandamme P."/>
            <person name="Eisen J.A."/>
            <person name="Garrity G."/>
            <person name="Hugenholtz P."/>
            <person name="Kyrpides N.C."/>
        </authorList>
    </citation>
    <scope>NUCLEOTIDE SEQUENCE [LARGE SCALE GENOMIC DNA]</scope>
    <source>
        <strain evidence="3 4">CGMCC 1.2546</strain>
    </source>
</reference>
<organism evidence="3 4">
    <name type="scientific">Mesorhizobium tianshanense</name>
    <dbReference type="NCBI Taxonomy" id="39844"/>
    <lineage>
        <taxon>Bacteria</taxon>
        <taxon>Pseudomonadati</taxon>
        <taxon>Pseudomonadota</taxon>
        <taxon>Alphaproteobacteria</taxon>
        <taxon>Hyphomicrobiales</taxon>
        <taxon>Phyllobacteriaceae</taxon>
        <taxon>Mesorhizobium</taxon>
    </lineage>
</organism>